<proteinExistence type="predicted"/>
<reference evidence="1" key="1">
    <citation type="submission" date="2020-03" db="EMBL/GenBank/DDBJ databases">
        <title>The deep terrestrial virosphere.</title>
        <authorList>
            <person name="Holmfeldt K."/>
            <person name="Nilsson E."/>
            <person name="Simone D."/>
            <person name="Lopez-Fernandez M."/>
            <person name="Wu X."/>
            <person name="de Brujin I."/>
            <person name="Lundin D."/>
            <person name="Andersson A."/>
            <person name="Bertilsson S."/>
            <person name="Dopson M."/>
        </authorList>
    </citation>
    <scope>NUCLEOTIDE SEQUENCE</scope>
    <source>
        <strain evidence="1">MM415B01579</strain>
    </source>
</reference>
<organism evidence="1">
    <name type="scientific">viral metagenome</name>
    <dbReference type="NCBI Taxonomy" id="1070528"/>
    <lineage>
        <taxon>unclassified sequences</taxon>
        <taxon>metagenomes</taxon>
        <taxon>organismal metagenomes</taxon>
    </lineage>
</organism>
<dbReference type="EMBL" id="MT141288">
    <property type="protein sequence ID" value="QJA57720.1"/>
    <property type="molecule type" value="Genomic_DNA"/>
</dbReference>
<gene>
    <name evidence="1" type="ORF">MM415B01579_0018</name>
</gene>
<dbReference type="AlphaFoldDB" id="A0A6M3IJD9"/>
<sequence>MKLIEKTYDEKPRKGYSLLSEVGITCVNCQVDLLYIIKVLQTNEINKIQVICPRCCEPSFITTIKGKCFTSPGPNMTIKDARTSLEKNYYKTVVELIECQT</sequence>
<protein>
    <submittedName>
        <fullName evidence="1">Uncharacterized protein</fullName>
    </submittedName>
</protein>
<accession>A0A6M3IJD9</accession>
<name>A0A6M3IJD9_9ZZZZ</name>
<evidence type="ECO:0000313" key="1">
    <source>
        <dbReference type="EMBL" id="QJA57720.1"/>
    </source>
</evidence>